<reference evidence="1" key="1">
    <citation type="submission" date="2021-03" db="EMBL/GenBank/DDBJ databases">
        <authorList>
            <consortium name="DOE Joint Genome Institute"/>
            <person name="Ahrendt S."/>
            <person name="Looney B.P."/>
            <person name="Miyauchi S."/>
            <person name="Morin E."/>
            <person name="Drula E."/>
            <person name="Courty P.E."/>
            <person name="Chicoki N."/>
            <person name="Fauchery L."/>
            <person name="Kohler A."/>
            <person name="Kuo A."/>
            <person name="Labutti K."/>
            <person name="Pangilinan J."/>
            <person name="Lipzen A."/>
            <person name="Riley R."/>
            <person name="Andreopoulos W."/>
            <person name="He G."/>
            <person name="Johnson J."/>
            <person name="Barry K.W."/>
            <person name="Grigoriev I.V."/>
            <person name="Nagy L."/>
            <person name="Hibbett D."/>
            <person name="Henrissat B."/>
            <person name="Matheny P.B."/>
            <person name="Labbe J."/>
            <person name="Martin F."/>
        </authorList>
    </citation>
    <scope>NUCLEOTIDE SEQUENCE</scope>
    <source>
        <strain evidence="1">HHB10654</strain>
    </source>
</reference>
<evidence type="ECO:0000313" key="2">
    <source>
        <dbReference type="Proteomes" id="UP000814140"/>
    </source>
</evidence>
<proteinExistence type="predicted"/>
<comment type="caution">
    <text evidence="1">The sequence shown here is derived from an EMBL/GenBank/DDBJ whole genome shotgun (WGS) entry which is preliminary data.</text>
</comment>
<accession>A0ACB8SRJ4</accession>
<evidence type="ECO:0000313" key="1">
    <source>
        <dbReference type="EMBL" id="KAI0058526.1"/>
    </source>
</evidence>
<sequence length="1427" mass="156310">MEEQGLLDGNHIAGIVTDTSLPSEAPSVRDNVHPRQPSAESQHHGEPATIQTADGLHRLGTEAVPQEDDEETDEDSEESEVDDLGEPIKDALRSALDHSFDFAGTYAVASTYESACNPCITIDGFGSVGLPLSIRDATLLRSVCNRAPFGKGERTVIDTEVRDTWELDPARIHFANPHWESWVLNTVLRSVCSGLGVNTTSTLPRCELYKMLLYEAGSHFLPHQDTEKARGMFATIVIVLPSQFEGGQVHVSHGTQSKVFDTSADSFYATTALAWYTDVMREVKPITRGYRLALSYNVIHVAPSLTPQPPAFDGPLQNLERVLRAWQRAEYDEYQDEESPQKLAYILSHTYSHANLSFQRLKGRDSAMVRALREVCDRVGFMIALGSLSYTKRGSPEEGGWNDDDDVTMGEVDETECKVQLIAGPDGEHLGREQELDMDELMVDEDYFDCCSPDDEEYEGYQGNWAGSLEYFYRRTVLLIWPDTQNVSVVRQLGGSEAAVESLSTVTSLRPTTHQLGLVDIALSVSGTQAGRAVADVALRWHDPDMWRKAVNSCRAGSDINIFGEVRLVNAYRAFGFQIVSTALESVIANSLSTSARLQLVAAIQANPHPMDPKADAPATWINAKRVQILSTLKKPEGVDVYPIVSSSWSLGGLTQLRDVVLPQLIAHNLPADWWKTAIRDIQQIEAGDREARFEGWAVPIFEAVKPMYRSFRSFEQTLKLAPDNAFRFQFIDSVAGLVHNKCHFTQWCAEQRTLILATLKNPSTGDILSIISNTWRVAGLTHFQDIILPQLATFHLSYEWWKSLMREFQRAESHVKDGRYEGWADSIFPSAKPIFEEVLSRSKSNVSRFLLIDEVNTCVSEKTLFAAWCTEKRKWAIQSLTAPSSADIPVLMRLQEQETTFLGQILLPKLRAVEYTSELWLPLLETLSSLDKRTTGAALPPDWRQLVKDTLDGPLRKFISQRPTNQARFAQLDALWKSVSGQPHLSDLVLECIRVALSELKLPTVSEIDHLLKALESDANSGQTTFLPQLRKLKCSPDFWKALIRKVHSRAAYLVQKGWTPEGTIAFVKDLVEAAIHQASIQPTTKPPPTYSYYATATLSATSTTVKDLLTLCIETGNKQSASLIFRKIFAGCRTKLAIEHTLVPLFPVLQDILKTHRIAPDAAPFVDFFRQGMTAYAVGLLGPKPHVGAPEWKGARSPCGCADCAHVNTLLAGAAPQVTWRAPQARRTHVEGRLRSAPGLAFSTVRTGGSPHGLNIAKSATYMSIATWKARSAEGLRLLGASGEEALLQKMWAAQPGGLEMIRKALRGEPLPPTAGSGVAPAAASGSAGSATQAASAARLQATGGGAVPLPPPAGSTAATPAVRSTGTGSGFSAVSPPLLQAASAGPTGVRPVTHAGNVPTTSTVPQKRKHVVTHVDIDLTLDHD</sequence>
<dbReference type="EMBL" id="MU277234">
    <property type="protein sequence ID" value="KAI0058526.1"/>
    <property type="molecule type" value="Genomic_DNA"/>
</dbReference>
<dbReference type="Proteomes" id="UP000814140">
    <property type="component" value="Unassembled WGS sequence"/>
</dbReference>
<reference evidence="1" key="2">
    <citation type="journal article" date="2022" name="New Phytol.">
        <title>Evolutionary transition to the ectomycorrhizal habit in the genomes of a hyperdiverse lineage of mushroom-forming fungi.</title>
        <authorList>
            <person name="Looney B."/>
            <person name="Miyauchi S."/>
            <person name="Morin E."/>
            <person name="Drula E."/>
            <person name="Courty P.E."/>
            <person name="Kohler A."/>
            <person name="Kuo A."/>
            <person name="LaButti K."/>
            <person name="Pangilinan J."/>
            <person name="Lipzen A."/>
            <person name="Riley R."/>
            <person name="Andreopoulos W."/>
            <person name="He G."/>
            <person name="Johnson J."/>
            <person name="Nolan M."/>
            <person name="Tritt A."/>
            <person name="Barry K.W."/>
            <person name="Grigoriev I.V."/>
            <person name="Nagy L.G."/>
            <person name="Hibbett D."/>
            <person name="Henrissat B."/>
            <person name="Matheny P.B."/>
            <person name="Labbe J."/>
            <person name="Martin F.M."/>
        </authorList>
    </citation>
    <scope>NUCLEOTIDE SEQUENCE</scope>
    <source>
        <strain evidence="1">HHB10654</strain>
    </source>
</reference>
<gene>
    <name evidence="1" type="ORF">BV25DRAFT_1891186</name>
</gene>
<name>A0ACB8SRJ4_9AGAM</name>
<organism evidence="1 2">
    <name type="scientific">Artomyces pyxidatus</name>
    <dbReference type="NCBI Taxonomy" id="48021"/>
    <lineage>
        <taxon>Eukaryota</taxon>
        <taxon>Fungi</taxon>
        <taxon>Dikarya</taxon>
        <taxon>Basidiomycota</taxon>
        <taxon>Agaricomycotina</taxon>
        <taxon>Agaricomycetes</taxon>
        <taxon>Russulales</taxon>
        <taxon>Auriscalpiaceae</taxon>
        <taxon>Artomyces</taxon>
    </lineage>
</organism>
<protein>
    <submittedName>
        <fullName evidence="1">Uncharacterized protein</fullName>
    </submittedName>
</protein>
<keyword evidence="2" id="KW-1185">Reference proteome</keyword>